<comment type="similarity">
    <text evidence="2">Belongs to the NOP14 family.</text>
</comment>
<dbReference type="EMBL" id="PKPP01002080">
    <property type="protein sequence ID" value="PWA77766.1"/>
    <property type="molecule type" value="Genomic_DNA"/>
</dbReference>
<evidence type="ECO:0000256" key="3">
    <source>
        <dbReference type="ARBA" id="ARBA00022517"/>
    </source>
</evidence>
<comment type="subcellular location">
    <subcellularLocation>
        <location evidence="1">Nucleus</location>
        <location evidence="1">Nucleolus</location>
    </subcellularLocation>
</comment>
<dbReference type="PANTHER" id="PTHR23183">
    <property type="entry name" value="NOP14"/>
    <property type="match status" value="1"/>
</dbReference>
<dbReference type="GO" id="GO:0030490">
    <property type="term" value="P:maturation of SSU-rRNA"/>
    <property type="evidence" value="ECO:0007669"/>
    <property type="project" value="TreeGrafter"/>
</dbReference>
<gene>
    <name evidence="8" type="ORF">CTI12_AA210830</name>
</gene>
<evidence type="ECO:0000256" key="6">
    <source>
        <dbReference type="ARBA" id="ARBA00024695"/>
    </source>
</evidence>
<feature type="region of interest" description="Disordered" evidence="7">
    <location>
        <begin position="928"/>
        <end position="965"/>
    </location>
</feature>
<feature type="compositionally biased region" description="Basic and acidic residues" evidence="7">
    <location>
        <begin position="272"/>
        <end position="293"/>
    </location>
</feature>
<feature type="compositionally biased region" description="Acidic residues" evidence="7">
    <location>
        <begin position="321"/>
        <end position="337"/>
    </location>
</feature>
<feature type="compositionally biased region" description="Basic and acidic residues" evidence="7">
    <location>
        <begin position="928"/>
        <end position="940"/>
    </location>
</feature>
<keyword evidence="4" id="KW-0698">rRNA processing</keyword>
<accession>A0A2U1NW88</accession>
<dbReference type="Proteomes" id="UP000245207">
    <property type="component" value="Unassembled WGS sequence"/>
</dbReference>
<dbReference type="STRING" id="35608.A0A2U1NW88"/>
<evidence type="ECO:0000313" key="9">
    <source>
        <dbReference type="Proteomes" id="UP000245207"/>
    </source>
</evidence>
<name>A0A2U1NW88_ARTAN</name>
<feature type="region of interest" description="Disordered" evidence="7">
    <location>
        <begin position="90"/>
        <end position="173"/>
    </location>
</feature>
<evidence type="ECO:0008006" key="10">
    <source>
        <dbReference type="Google" id="ProtNLM"/>
    </source>
</evidence>
<feature type="compositionally biased region" description="Acidic residues" evidence="7">
    <location>
        <begin position="302"/>
        <end position="312"/>
    </location>
</feature>
<sequence>MKVKAPVAKPNPFESIWSRRKFDILGKKRKGEERRIGLSRSLAVEKRKNTLLKDYERSQKSSNFVDKRIGEQNEELGEFDKKILRSQREMREKLGKKSRFNLSDGEDDEYDDQDGGLYPGRDDFEDDVPFNEEDAEEAEAEKKSFILKQLSASGTPGAHSAAPEGDENRQKTKKEVYDEIISKSKFFKAEKARDKEENDELIKKLDEQFTTIQSALAAQPKQLNVVTNATGNSVKVVNSSKAEADQEKADGYDKLLSEMVLDMRARPSNRTKTPEELAQDEKERLEELEEKLGKKSRFNLSDGEDDEYEDQDGGLYPGRDDFEDDVPFNEEDAEEAEAEKKSFILKQLSASGTPGAHSAGPEGDENRQKTKKEVYDEIISKSKFFKAEKARDKEENDELIKKLDEQFTTIQSALAAQPKQLNVVNKATGSSVKVVSSSKAEPDQEKADGYDKLLSEMVLDMRARPSNRTKTPEELAQDEKERLEELEVKPRDGKKAKITKGQEHDLNADKKDAKVKLTGTLQVDLPYTIEAPKTIDDLTALLDNRSDEEIIEAIRRIRAFNAIKVAAENRKKIQVFYGLLLQYFSVSANKKPLNFRLLNLLVKPLMEMSIEIPYFAAICARQRLLRTRTLFAEDIKISEKSCWPSMKTLFLLRLWSMIFPCSDFRHVVMTPAILLMCEYLTRCPITSGRDVAIGSFLCSMVLSVCKQSKKFCPEALVFLRTLLMAASNKKPEPSQNSELYHLMELKSPKPLLCIRGPVDEIKPLDFLMLMDSPDDSPYFTSDNFRASMLVAVVDNLQGYANIYEDFKSYPEIFMPISNLLSELAGQDHMPVALKDKMKATVQLIEKKADEHHTLRRPLQMRKQKPVPIKLLNPKFEENFVSTRDYDPDRQRAEDRKLKKLVKREAKGAARELRKDNYFLAEAKARDKARLDAEKAEEHGRARAFLQEQEHAFKSGQLGKSRKRRR</sequence>
<dbReference type="GO" id="GO:0032040">
    <property type="term" value="C:small-subunit processome"/>
    <property type="evidence" value="ECO:0007669"/>
    <property type="project" value="InterPro"/>
</dbReference>
<keyword evidence="9" id="KW-1185">Reference proteome</keyword>
<evidence type="ECO:0000256" key="5">
    <source>
        <dbReference type="ARBA" id="ARBA00023242"/>
    </source>
</evidence>
<keyword evidence="3" id="KW-0690">Ribosome biogenesis</keyword>
<dbReference type="OrthoDB" id="441771at2759"/>
<feature type="region of interest" description="Disordered" evidence="7">
    <location>
        <begin position="263"/>
        <end position="371"/>
    </location>
</feature>
<feature type="compositionally biased region" description="Acidic residues" evidence="7">
    <location>
        <begin position="104"/>
        <end position="114"/>
    </location>
</feature>
<organism evidence="8 9">
    <name type="scientific">Artemisia annua</name>
    <name type="common">Sweet wormwood</name>
    <dbReference type="NCBI Taxonomy" id="35608"/>
    <lineage>
        <taxon>Eukaryota</taxon>
        <taxon>Viridiplantae</taxon>
        <taxon>Streptophyta</taxon>
        <taxon>Embryophyta</taxon>
        <taxon>Tracheophyta</taxon>
        <taxon>Spermatophyta</taxon>
        <taxon>Magnoliopsida</taxon>
        <taxon>eudicotyledons</taxon>
        <taxon>Gunneridae</taxon>
        <taxon>Pentapetalae</taxon>
        <taxon>asterids</taxon>
        <taxon>campanulids</taxon>
        <taxon>Asterales</taxon>
        <taxon>Asteraceae</taxon>
        <taxon>Asteroideae</taxon>
        <taxon>Anthemideae</taxon>
        <taxon>Artemisiinae</taxon>
        <taxon>Artemisia</taxon>
    </lineage>
</organism>
<dbReference type="GO" id="GO:0030692">
    <property type="term" value="C:Noc4p-Nop14p complex"/>
    <property type="evidence" value="ECO:0007669"/>
    <property type="project" value="TreeGrafter"/>
</dbReference>
<dbReference type="PANTHER" id="PTHR23183:SF0">
    <property type="entry name" value="NUCLEOLAR PROTEIN 14"/>
    <property type="match status" value="1"/>
</dbReference>
<protein>
    <recommendedName>
        <fullName evidence="10">Nucleolar protein 14</fullName>
    </recommendedName>
</protein>
<dbReference type="AlphaFoldDB" id="A0A2U1NW88"/>
<dbReference type="InterPro" id="IPR007276">
    <property type="entry name" value="Nop14"/>
</dbReference>
<evidence type="ECO:0000313" key="8">
    <source>
        <dbReference type="EMBL" id="PWA77766.1"/>
    </source>
</evidence>
<keyword evidence="5" id="KW-0539">Nucleus</keyword>
<evidence type="ECO:0000256" key="1">
    <source>
        <dbReference type="ARBA" id="ARBA00004604"/>
    </source>
</evidence>
<evidence type="ECO:0000256" key="7">
    <source>
        <dbReference type="SAM" id="MobiDB-lite"/>
    </source>
</evidence>
<proteinExistence type="inferred from homology"/>
<comment type="caution">
    <text evidence="8">The sequence shown here is derived from an EMBL/GenBank/DDBJ whole genome shotgun (WGS) entry which is preliminary data.</text>
</comment>
<evidence type="ECO:0000256" key="2">
    <source>
        <dbReference type="ARBA" id="ARBA00007466"/>
    </source>
</evidence>
<dbReference type="Pfam" id="PF04147">
    <property type="entry name" value="Nop14"/>
    <property type="match status" value="3"/>
</dbReference>
<comment type="function">
    <text evidence="6">Involved in nucleolar processing of pre-18S ribosomal RNA. Has a role in the nuclear export of 40S pre-ribosomal subunit to the cytoplasm.</text>
</comment>
<feature type="compositionally biased region" description="Acidic residues" evidence="7">
    <location>
        <begin position="123"/>
        <end position="139"/>
    </location>
</feature>
<evidence type="ECO:0000256" key="4">
    <source>
        <dbReference type="ARBA" id="ARBA00022552"/>
    </source>
</evidence>
<reference evidence="8 9" key="1">
    <citation type="journal article" date="2018" name="Mol. Plant">
        <title>The genome of Artemisia annua provides insight into the evolution of Asteraceae family and artemisinin biosynthesis.</title>
        <authorList>
            <person name="Shen Q."/>
            <person name="Zhang L."/>
            <person name="Liao Z."/>
            <person name="Wang S."/>
            <person name="Yan T."/>
            <person name="Shi P."/>
            <person name="Liu M."/>
            <person name="Fu X."/>
            <person name="Pan Q."/>
            <person name="Wang Y."/>
            <person name="Lv Z."/>
            <person name="Lu X."/>
            <person name="Zhang F."/>
            <person name="Jiang W."/>
            <person name="Ma Y."/>
            <person name="Chen M."/>
            <person name="Hao X."/>
            <person name="Li L."/>
            <person name="Tang Y."/>
            <person name="Lv G."/>
            <person name="Zhou Y."/>
            <person name="Sun X."/>
            <person name="Brodelius P.E."/>
            <person name="Rose J.K.C."/>
            <person name="Tang K."/>
        </authorList>
    </citation>
    <scope>NUCLEOTIDE SEQUENCE [LARGE SCALE GENOMIC DNA]</scope>
    <source>
        <strain evidence="9">cv. Huhao1</strain>
        <tissue evidence="8">Leaf</tissue>
    </source>
</reference>